<keyword evidence="8 11" id="KW-0472">Membrane</keyword>
<feature type="transmembrane region" description="Helical" evidence="11">
    <location>
        <begin position="167"/>
        <end position="191"/>
    </location>
</feature>
<evidence type="ECO:0000256" key="7">
    <source>
        <dbReference type="ARBA" id="ARBA00023040"/>
    </source>
</evidence>
<evidence type="ECO:0000256" key="5">
    <source>
        <dbReference type="ARBA" id="ARBA00022692"/>
    </source>
</evidence>
<keyword evidence="6 11" id="KW-1133">Transmembrane helix</keyword>
<comment type="similarity">
    <text evidence="2 11">Belongs to the G-protein coupled receptor 1 family.</text>
</comment>
<evidence type="ECO:0000256" key="8">
    <source>
        <dbReference type="ARBA" id="ARBA00023136"/>
    </source>
</evidence>
<feature type="transmembrane region" description="Helical" evidence="11">
    <location>
        <begin position="116"/>
        <end position="141"/>
    </location>
</feature>
<sequence>MIWNNVIQRTSFLSLTGPGIVGSILIFVIHVHIFVMSPERKTHRPYIHPLGFFKYNHLYHRGQRYSHSFLFQKLPSDVGCKTVFMERVAWGLSISVTISSRTSLWRKLKPHTAWQVLPYILLFWIFNSLISSSLLQYITAVSSMNRSATRMHVGQCYMLPSKQVIRWFFICLVALPHVIFQSLMGLSSWYMAFHLFANNFSPEIRATLSTLVLMTCFLICCWSHFIFSFYAGPCLTRNSMIININMFLVLGHANITPFILIIRDVHSNLHTVFHND</sequence>
<evidence type="ECO:0000256" key="11">
    <source>
        <dbReference type="RuleBase" id="RU364061"/>
    </source>
</evidence>
<dbReference type="GO" id="GO:0005886">
    <property type="term" value="C:plasma membrane"/>
    <property type="evidence" value="ECO:0007669"/>
    <property type="project" value="UniProtKB-SubCell"/>
</dbReference>
<evidence type="ECO:0000256" key="10">
    <source>
        <dbReference type="ARBA" id="ARBA00023224"/>
    </source>
</evidence>
<keyword evidence="10 11" id="KW-0807">Transducer</keyword>
<organism evidence="12">
    <name type="scientific">Castor canadensis</name>
    <name type="common">American beaver</name>
    <dbReference type="NCBI Taxonomy" id="51338"/>
    <lineage>
        <taxon>Eukaryota</taxon>
        <taxon>Metazoa</taxon>
        <taxon>Chordata</taxon>
        <taxon>Craniata</taxon>
        <taxon>Vertebrata</taxon>
        <taxon>Euteleostomi</taxon>
        <taxon>Mammalia</taxon>
        <taxon>Eutheria</taxon>
        <taxon>Euarchontoglires</taxon>
        <taxon>Glires</taxon>
        <taxon>Rodentia</taxon>
        <taxon>Castorimorpha</taxon>
        <taxon>Castoridae</taxon>
        <taxon>Castor</taxon>
    </lineage>
</organism>
<protein>
    <recommendedName>
        <fullName evidence="11">Vomeronasal type-1 receptor</fullName>
    </recommendedName>
</protein>
<dbReference type="GO" id="GO:0019236">
    <property type="term" value="P:response to pheromone"/>
    <property type="evidence" value="ECO:0007669"/>
    <property type="project" value="UniProtKB-KW"/>
</dbReference>
<keyword evidence="7 11" id="KW-0297">G-protein coupled receptor</keyword>
<feature type="transmembrane region" description="Helical" evidence="11">
    <location>
        <begin position="211"/>
        <end position="232"/>
    </location>
</feature>
<evidence type="ECO:0000313" key="12">
    <source>
        <dbReference type="Ensembl" id="ENSCCNP00000010116.1"/>
    </source>
</evidence>
<evidence type="ECO:0000256" key="3">
    <source>
        <dbReference type="ARBA" id="ARBA00022475"/>
    </source>
</evidence>
<accession>A0A8C0WEM9</accession>
<keyword evidence="9 11" id="KW-0675">Receptor</keyword>
<dbReference type="GO" id="GO:0016503">
    <property type="term" value="F:pheromone receptor activity"/>
    <property type="evidence" value="ECO:0007669"/>
    <property type="project" value="InterPro"/>
</dbReference>
<evidence type="ECO:0000256" key="4">
    <source>
        <dbReference type="ARBA" id="ARBA00022507"/>
    </source>
</evidence>
<dbReference type="PANTHER" id="PTHR24062">
    <property type="entry name" value="VOMERONASAL TYPE-1 RECEPTOR"/>
    <property type="match status" value="1"/>
</dbReference>
<feature type="transmembrane region" description="Helical" evidence="11">
    <location>
        <begin position="12"/>
        <end position="35"/>
    </location>
</feature>
<dbReference type="InterPro" id="IPR004072">
    <property type="entry name" value="Vmron_rcpt_1"/>
</dbReference>
<keyword evidence="5 11" id="KW-0812">Transmembrane</keyword>
<evidence type="ECO:0000256" key="2">
    <source>
        <dbReference type="ARBA" id="ARBA00010663"/>
    </source>
</evidence>
<comment type="subcellular location">
    <subcellularLocation>
        <location evidence="1 11">Cell membrane</location>
        <topology evidence="1 11">Multi-pass membrane protein</topology>
    </subcellularLocation>
</comment>
<feature type="transmembrane region" description="Helical" evidence="11">
    <location>
        <begin position="244"/>
        <end position="262"/>
    </location>
</feature>
<proteinExistence type="inferred from homology"/>
<keyword evidence="4 11" id="KW-0589">Pheromone response</keyword>
<dbReference type="Pfam" id="PF03402">
    <property type="entry name" value="V1R"/>
    <property type="match status" value="1"/>
</dbReference>
<keyword evidence="3 11" id="KW-1003">Cell membrane</keyword>
<reference evidence="12" key="1">
    <citation type="submission" date="2023-09" db="UniProtKB">
        <authorList>
            <consortium name="Ensembl"/>
        </authorList>
    </citation>
    <scope>IDENTIFICATION</scope>
</reference>
<evidence type="ECO:0000256" key="6">
    <source>
        <dbReference type="ARBA" id="ARBA00022989"/>
    </source>
</evidence>
<evidence type="ECO:0000256" key="1">
    <source>
        <dbReference type="ARBA" id="ARBA00004651"/>
    </source>
</evidence>
<dbReference type="AlphaFoldDB" id="A0A8C0WEM9"/>
<evidence type="ECO:0000256" key="9">
    <source>
        <dbReference type="ARBA" id="ARBA00023170"/>
    </source>
</evidence>
<dbReference type="Ensembl" id="ENSCCNT00000013320.1">
    <property type="protein sequence ID" value="ENSCCNP00000010116.1"/>
    <property type="gene ID" value="ENSCCNG00000010632.1"/>
</dbReference>
<name>A0A8C0WEM9_CASCN</name>